<evidence type="ECO:0000256" key="2">
    <source>
        <dbReference type="ARBA" id="ARBA00009054"/>
    </source>
</evidence>
<organism evidence="14 15">
    <name type="scientific">Gleimia europaea ACS-120-V-Col10b</name>
    <dbReference type="NCBI Taxonomy" id="883069"/>
    <lineage>
        <taxon>Bacteria</taxon>
        <taxon>Bacillati</taxon>
        <taxon>Actinomycetota</taxon>
        <taxon>Actinomycetes</taxon>
        <taxon>Actinomycetales</taxon>
        <taxon>Actinomycetaceae</taxon>
        <taxon>Gleimia</taxon>
    </lineage>
</organism>
<dbReference type="GO" id="GO:0051082">
    <property type="term" value="F:unfolded protein binding"/>
    <property type="evidence" value="ECO:0007669"/>
    <property type="project" value="TreeGrafter"/>
</dbReference>
<dbReference type="AlphaFoldDB" id="A0A9W5RFP7"/>
<evidence type="ECO:0000256" key="11">
    <source>
        <dbReference type="RuleBase" id="RU000639"/>
    </source>
</evidence>
<comment type="function">
    <text evidence="7 10 11">Participates actively in the response to hyperosmotic and heat shock by preventing the aggregation of stress-denatured proteins, in association with DnaK and GrpE. It is the nucleotide exchange factor for DnaK and may function as a thermosensor. Unfolded proteins bind initially to DnaJ; upon interaction with the DnaJ-bound protein, DnaK hydrolyzes its bound ATP, resulting in the formation of a stable complex. GrpE releases ADP from DnaK; ATP binding to DnaK triggers the release of the substrate protein, thus completing the reaction cycle. Several rounds of ATP-dependent interactions between DnaJ, DnaK and GrpE are required for fully efficient folding.</text>
</comment>
<gene>
    <name evidence="10" type="primary">grpE</name>
    <name evidence="14" type="ORF">HMPREF9238_01330</name>
</gene>
<dbReference type="PANTHER" id="PTHR21237:SF23">
    <property type="entry name" value="GRPE PROTEIN HOMOLOG, MITOCHONDRIAL"/>
    <property type="match status" value="1"/>
</dbReference>
<keyword evidence="6 10" id="KW-0143">Chaperone</keyword>
<evidence type="ECO:0000256" key="9">
    <source>
        <dbReference type="ARBA" id="ARBA00076414"/>
    </source>
</evidence>
<evidence type="ECO:0000256" key="1">
    <source>
        <dbReference type="ARBA" id="ARBA00004496"/>
    </source>
</evidence>
<dbReference type="PROSITE" id="PS01071">
    <property type="entry name" value="GRPE"/>
    <property type="match status" value="1"/>
</dbReference>
<feature type="region of interest" description="Disordered" evidence="13">
    <location>
        <begin position="1"/>
        <end position="43"/>
    </location>
</feature>
<dbReference type="InterPro" id="IPR009012">
    <property type="entry name" value="GrpE_head"/>
</dbReference>
<dbReference type="EMBL" id="AGWN01000001">
    <property type="protein sequence ID" value="EPD31554.1"/>
    <property type="molecule type" value="Genomic_DNA"/>
</dbReference>
<evidence type="ECO:0000256" key="13">
    <source>
        <dbReference type="SAM" id="MobiDB-lite"/>
    </source>
</evidence>
<dbReference type="RefSeq" id="WP_016444664.1">
    <property type="nucleotide sequence ID" value="NZ_KE150266.1"/>
</dbReference>
<dbReference type="Pfam" id="PF01025">
    <property type="entry name" value="GrpE"/>
    <property type="match status" value="1"/>
</dbReference>
<protein>
    <recommendedName>
        <fullName evidence="8 10">Protein GrpE</fullName>
    </recommendedName>
    <alternativeName>
        <fullName evidence="9 10">HSP-70 cofactor</fullName>
    </alternativeName>
</protein>
<evidence type="ECO:0000256" key="3">
    <source>
        <dbReference type="ARBA" id="ARBA00011738"/>
    </source>
</evidence>
<dbReference type="OrthoDB" id="5191115at2"/>
<comment type="subunit">
    <text evidence="3 10">Homodimer.</text>
</comment>
<sequence>MSEEQNRDPFEDREEGAGEDPRTGSGSQPSPDQPADPNDISHLEEQLADVNAEADVDDPTALREELAKQGDELARARADHYNLTQTHNNYVRRSKADMSNARKMGQSEVVEALMPVLDDIAAAREAGALADGPFAAIANKLEQTLASQFGIERFGAAGDEFDPMIHEAVMAQPSSDVQVETVAQVIQAGYKIGDKVLRAAKVIVANPQ</sequence>
<dbReference type="FunFam" id="2.30.22.10:FF:000001">
    <property type="entry name" value="Protein GrpE"/>
    <property type="match status" value="1"/>
</dbReference>
<evidence type="ECO:0000256" key="12">
    <source>
        <dbReference type="RuleBase" id="RU004478"/>
    </source>
</evidence>
<dbReference type="InterPro" id="IPR013805">
    <property type="entry name" value="GrpE_CC"/>
</dbReference>
<evidence type="ECO:0000256" key="10">
    <source>
        <dbReference type="HAMAP-Rule" id="MF_01151"/>
    </source>
</evidence>
<evidence type="ECO:0000313" key="15">
    <source>
        <dbReference type="Proteomes" id="UP000014387"/>
    </source>
</evidence>
<dbReference type="SUPFAM" id="SSF51064">
    <property type="entry name" value="Head domain of nucleotide exchange factor GrpE"/>
    <property type="match status" value="1"/>
</dbReference>
<evidence type="ECO:0000313" key="14">
    <source>
        <dbReference type="EMBL" id="EPD31554.1"/>
    </source>
</evidence>
<dbReference type="InterPro" id="IPR000740">
    <property type="entry name" value="GrpE"/>
</dbReference>
<dbReference type="Gene3D" id="3.90.20.20">
    <property type="match status" value="1"/>
</dbReference>
<dbReference type="GO" id="GO:0000774">
    <property type="term" value="F:adenyl-nucleotide exchange factor activity"/>
    <property type="evidence" value="ECO:0007669"/>
    <property type="project" value="InterPro"/>
</dbReference>
<dbReference type="Proteomes" id="UP000014387">
    <property type="component" value="Unassembled WGS sequence"/>
</dbReference>
<dbReference type="HAMAP" id="MF_01151">
    <property type="entry name" value="GrpE"/>
    <property type="match status" value="1"/>
</dbReference>
<keyword evidence="5 10" id="KW-0346">Stress response</keyword>
<dbReference type="CDD" id="cd00446">
    <property type="entry name" value="GrpE"/>
    <property type="match status" value="1"/>
</dbReference>
<keyword evidence="15" id="KW-1185">Reference proteome</keyword>
<name>A0A9W5RFP7_9ACTO</name>
<feature type="compositionally biased region" description="Basic and acidic residues" evidence="13">
    <location>
        <begin position="1"/>
        <end position="22"/>
    </location>
</feature>
<proteinExistence type="inferred from homology"/>
<dbReference type="GO" id="GO:0042803">
    <property type="term" value="F:protein homodimerization activity"/>
    <property type="evidence" value="ECO:0007669"/>
    <property type="project" value="InterPro"/>
</dbReference>
<comment type="caution">
    <text evidence="14">The sequence shown here is derived from an EMBL/GenBank/DDBJ whole genome shotgun (WGS) entry which is preliminary data.</text>
</comment>
<comment type="similarity">
    <text evidence="2 10 12">Belongs to the GrpE family.</text>
</comment>
<reference evidence="14 15" key="1">
    <citation type="submission" date="2013-05" db="EMBL/GenBank/DDBJ databases">
        <title>The Genome Sequence of Actinomyces europaeus ACS-120-V-COL10B.</title>
        <authorList>
            <consortium name="The Broad Institute Genomics Platform"/>
            <person name="Earl A."/>
            <person name="Ward D."/>
            <person name="Feldgarden M."/>
            <person name="Gevers D."/>
            <person name="Saerens B."/>
            <person name="Vaneechoutte M."/>
            <person name="Walker B."/>
            <person name="Young S."/>
            <person name="Zeng Q."/>
            <person name="Gargeya S."/>
            <person name="Fitzgerald M."/>
            <person name="Haas B."/>
            <person name="Abouelleil A."/>
            <person name="Allen A.W."/>
            <person name="Alvarado L."/>
            <person name="Arachchi H.M."/>
            <person name="Berlin A.M."/>
            <person name="Chapman S.B."/>
            <person name="Gainer-Dewar J."/>
            <person name="Goldberg J."/>
            <person name="Griggs A."/>
            <person name="Gujja S."/>
            <person name="Hansen M."/>
            <person name="Howarth C."/>
            <person name="Imamovic A."/>
            <person name="Ireland A."/>
            <person name="Larimer J."/>
            <person name="McCowan C."/>
            <person name="Murphy C."/>
            <person name="Pearson M."/>
            <person name="Poon T.W."/>
            <person name="Priest M."/>
            <person name="Roberts A."/>
            <person name="Saif S."/>
            <person name="Shea T."/>
            <person name="Sisk P."/>
            <person name="Sykes S."/>
            <person name="Wortman J."/>
            <person name="Nusbaum C."/>
            <person name="Birren B."/>
        </authorList>
    </citation>
    <scope>NUCLEOTIDE SEQUENCE [LARGE SCALE GENOMIC DNA]</scope>
    <source>
        <strain evidence="14 15">ACS-120-V-Col10b</strain>
    </source>
</reference>
<dbReference type="SUPFAM" id="SSF58014">
    <property type="entry name" value="Coiled-coil domain of nucleotide exchange factor GrpE"/>
    <property type="match status" value="1"/>
</dbReference>
<dbReference type="PANTHER" id="PTHR21237">
    <property type="entry name" value="GRPE PROTEIN"/>
    <property type="match status" value="1"/>
</dbReference>
<dbReference type="PRINTS" id="PR00773">
    <property type="entry name" value="GRPEPROTEIN"/>
</dbReference>
<dbReference type="GO" id="GO:0051087">
    <property type="term" value="F:protein-folding chaperone binding"/>
    <property type="evidence" value="ECO:0007669"/>
    <property type="project" value="InterPro"/>
</dbReference>
<dbReference type="Gene3D" id="2.30.22.10">
    <property type="entry name" value="Head domain of nucleotide exchange factor GrpE"/>
    <property type="match status" value="1"/>
</dbReference>
<evidence type="ECO:0000256" key="5">
    <source>
        <dbReference type="ARBA" id="ARBA00023016"/>
    </source>
</evidence>
<evidence type="ECO:0000256" key="7">
    <source>
        <dbReference type="ARBA" id="ARBA00053401"/>
    </source>
</evidence>
<evidence type="ECO:0000256" key="6">
    <source>
        <dbReference type="ARBA" id="ARBA00023186"/>
    </source>
</evidence>
<dbReference type="GO" id="GO:0006457">
    <property type="term" value="P:protein folding"/>
    <property type="evidence" value="ECO:0007669"/>
    <property type="project" value="InterPro"/>
</dbReference>
<evidence type="ECO:0000256" key="4">
    <source>
        <dbReference type="ARBA" id="ARBA00022490"/>
    </source>
</evidence>
<accession>A0A9W5RFP7</accession>
<comment type="subcellular location">
    <subcellularLocation>
        <location evidence="1 10">Cytoplasm</location>
    </subcellularLocation>
</comment>
<evidence type="ECO:0000256" key="8">
    <source>
        <dbReference type="ARBA" id="ARBA00072274"/>
    </source>
</evidence>
<keyword evidence="4 10" id="KW-0963">Cytoplasm</keyword>
<dbReference type="GO" id="GO:0005737">
    <property type="term" value="C:cytoplasm"/>
    <property type="evidence" value="ECO:0007669"/>
    <property type="project" value="UniProtKB-SubCell"/>
</dbReference>